<comment type="similarity">
    <text evidence="1 10">Belongs to the GHMP kinase family. IspE subfamily.</text>
</comment>
<feature type="active site" evidence="10">
    <location>
        <position position="137"/>
    </location>
</feature>
<gene>
    <name evidence="10" type="primary">ispE</name>
    <name evidence="13" type="ORF">C6Y53_11770</name>
</gene>
<feature type="binding site" evidence="10">
    <location>
        <begin position="101"/>
        <end position="111"/>
    </location>
    <ligand>
        <name>ATP</name>
        <dbReference type="ChEBI" id="CHEBI:30616"/>
    </ligand>
</feature>
<evidence type="ECO:0000313" key="13">
    <source>
        <dbReference type="EMBL" id="AVO38302.1"/>
    </source>
</evidence>
<dbReference type="AlphaFoldDB" id="A0A2S0MR06"/>
<dbReference type="GO" id="GO:0016114">
    <property type="term" value="P:terpenoid biosynthetic process"/>
    <property type="evidence" value="ECO:0007669"/>
    <property type="project" value="UniProtKB-UniRule"/>
</dbReference>
<dbReference type="EC" id="2.7.1.148" evidence="2 10"/>
<dbReference type="Gene3D" id="3.30.70.890">
    <property type="entry name" value="GHMP kinase, C-terminal domain"/>
    <property type="match status" value="1"/>
</dbReference>
<evidence type="ECO:0000256" key="6">
    <source>
        <dbReference type="ARBA" id="ARBA00022777"/>
    </source>
</evidence>
<keyword evidence="6 10" id="KW-0418">Kinase</keyword>
<keyword evidence="4 10" id="KW-0808">Transferase</keyword>
<accession>A0A2S0MR06</accession>
<dbReference type="EMBL" id="CP027665">
    <property type="protein sequence ID" value="AVO38302.1"/>
    <property type="molecule type" value="Genomic_DNA"/>
</dbReference>
<dbReference type="InterPro" id="IPR013750">
    <property type="entry name" value="GHMP_kinase_C_dom"/>
</dbReference>
<evidence type="ECO:0000256" key="8">
    <source>
        <dbReference type="ARBA" id="ARBA00023229"/>
    </source>
</evidence>
<keyword evidence="5 10" id="KW-0547">Nucleotide-binding</keyword>
<dbReference type="NCBIfam" id="TIGR00154">
    <property type="entry name" value="ispE"/>
    <property type="match status" value="1"/>
</dbReference>
<comment type="function">
    <text evidence="10">Catalyzes the phosphorylation of the position 2 hydroxy group of 4-diphosphocytidyl-2C-methyl-D-erythritol.</text>
</comment>
<evidence type="ECO:0000256" key="5">
    <source>
        <dbReference type="ARBA" id="ARBA00022741"/>
    </source>
</evidence>
<keyword evidence="7 10" id="KW-0067">ATP-binding</keyword>
<dbReference type="InterPro" id="IPR006204">
    <property type="entry name" value="GHMP_kinase_N_dom"/>
</dbReference>
<dbReference type="InterPro" id="IPR004424">
    <property type="entry name" value="IspE"/>
</dbReference>
<evidence type="ECO:0000259" key="12">
    <source>
        <dbReference type="Pfam" id="PF08544"/>
    </source>
</evidence>
<dbReference type="KEGG" id="thas:C6Y53_11770"/>
<reference evidence="14" key="1">
    <citation type="submission" date="2018-03" db="EMBL/GenBank/DDBJ databases">
        <title>Genomic analysis of the strain SH-1 isolated from shrimp intestine.</title>
        <authorList>
            <person name="Kim Y.-S."/>
            <person name="Kim S.-E."/>
            <person name="Kim K.-H."/>
        </authorList>
    </citation>
    <scope>NUCLEOTIDE SEQUENCE [LARGE SCALE GENOMIC DNA]</scope>
    <source>
        <strain evidence="14">SH-1</strain>
    </source>
</reference>
<dbReference type="InterPro" id="IPR036554">
    <property type="entry name" value="GHMP_kinase_C_sf"/>
</dbReference>
<dbReference type="NCBIfam" id="NF011202">
    <property type="entry name" value="PRK14608.1"/>
    <property type="match status" value="1"/>
</dbReference>
<dbReference type="SUPFAM" id="SSF55060">
    <property type="entry name" value="GHMP Kinase, C-terminal domain"/>
    <property type="match status" value="1"/>
</dbReference>
<dbReference type="InterPro" id="IPR014721">
    <property type="entry name" value="Ribsml_uS5_D2-typ_fold_subgr"/>
</dbReference>
<evidence type="ECO:0000256" key="4">
    <source>
        <dbReference type="ARBA" id="ARBA00022679"/>
    </source>
</evidence>
<proteinExistence type="inferred from homology"/>
<feature type="domain" description="GHMP kinase C-terminal" evidence="12">
    <location>
        <begin position="211"/>
        <end position="271"/>
    </location>
</feature>
<keyword evidence="14" id="KW-1185">Reference proteome</keyword>
<sequence>MAPTDTGAPTPARQSEFAPAKINLTLHVTGRRADGYHLLDSLVVFADLGDRVAVAPDTGLSLTVTGPMAGGVPTGPDNLVLRAARLAGVTGAAITLDKHLPAAAGIGGGSSDAAATLRVLRDRLGVAMPAPLALGADVPVCLAARTARMRGIGENVEPVSGLPPLPAVLVNPGVSVATPDVFRRLSRRDGSAMDDIPAFADARACADWLRGQRNDLEAPARALAPGIGTVLTALGDSGAALVRMSGSGATCFGLFTDTATARQAAGQIAAANPGWWVRSTILGAAHHDPADQPIEL</sequence>
<evidence type="ECO:0000256" key="2">
    <source>
        <dbReference type="ARBA" id="ARBA00012052"/>
    </source>
</evidence>
<dbReference type="RefSeq" id="WP_106472616.1">
    <property type="nucleotide sequence ID" value="NZ_CP027665.1"/>
</dbReference>
<protein>
    <recommendedName>
        <fullName evidence="3 10">4-diphosphocytidyl-2-C-methyl-D-erythritol kinase</fullName>
        <shortName evidence="10">CMK</shortName>
        <ecNumber evidence="2 10">2.7.1.148</ecNumber>
    </recommendedName>
    <alternativeName>
        <fullName evidence="9 10">4-(cytidine-5'-diphospho)-2-C-methyl-D-erythritol kinase</fullName>
    </alternativeName>
</protein>
<evidence type="ECO:0000256" key="3">
    <source>
        <dbReference type="ARBA" id="ARBA00017473"/>
    </source>
</evidence>
<evidence type="ECO:0000313" key="14">
    <source>
        <dbReference type="Proteomes" id="UP000237655"/>
    </source>
</evidence>
<dbReference type="GO" id="GO:0050515">
    <property type="term" value="F:4-(cytidine 5'-diphospho)-2-C-methyl-D-erythritol kinase activity"/>
    <property type="evidence" value="ECO:0007669"/>
    <property type="project" value="UniProtKB-UniRule"/>
</dbReference>
<evidence type="ECO:0000259" key="11">
    <source>
        <dbReference type="Pfam" id="PF00288"/>
    </source>
</evidence>
<dbReference type="UniPathway" id="UPA00056">
    <property type="reaction ID" value="UER00094"/>
</dbReference>
<dbReference type="Proteomes" id="UP000237655">
    <property type="component" value="Chromosome"/>
</dbReference>
<organism evidence="13 14">
    <name type="scientific">Pukyongiella litopenaei</name>
    <dbReference type="NCBI Taxonomy" id="2605946"/>
    <lineage>
        <taxon>Bacteria</taxon>
        <taxon>Pseudomonadati</taxon>
        <taxon>Pseudomonadota</taxon>
        <taxon>Alphaproteobacteria</taxon>
        <taxon>Rhodobacterales</taxon>
        <taxon>Paracoccaceae</taxon>
        <taxon>Pukyongiella</taxon>
    </lineage>
</organism>
<dbReference type="InterPro" id="IPR020568">
    <property type="entry name" value="Ribosomal_Su5_D2-typ_SF"/>
</dbReference>
<dbReference type="HAMAP" id="MF_00061">
    <property type="entry name" value="IspE"/>
    <property type="match status" value="1"/>
</dbReference>
<comment type="catalytic activity">
    <reaction evidence="10">
        <text>4-CDP-2-C-methyl-D-erythritol + ATP = 4-CDP-2-C-methyl-D-erythritol 2-phosphate + ADP + H(+)</text>
        <dbReference type="Rhea" id="RHEA:18437"/>
        <dbReference type="ChEBI" id="CHEBI:15378"/>
        <dbReference type="ChEBI" id="CHEBI:30616"/>
        <dbReference type="ChEBI" id="CHEBI:57823"/>
        <dbReference type="ChEBI" id="CHEBI:57919"/>
        <dbReference type="ChEBI" id="CHEBI:456216"/>
        <dbReference type="EC" id="2.7.1.148"/>
    </reaction>
</comment>
<evidence type="ECO:0000256" key="9">
    <source>
        <dbReference type="ARBA" id="ARBA00032554"/>
    </source>
</evidence>
<evidence type="ECO:0000256" key="10">
    <source>
        <dbReference type="HAMAP-Rule" id="MF_00061"/>
    </source>
</evidence>
<evidence type="ECO:0000256" key="1">
    <source>
        <dbReference type="ARBA" id="ARBA00009684"/>
    </source>
</evidence>
<evidence type="ECO:0000256" key="7">
    <source>
        <dbReference type="ARBA" id="ARBA00022840"/>
    </source>
</evidence>
<feature type="domain" description="GHMP kinase N-terminal" evidence="11">
    <location>
        <begin position="78"/>
        <end position="129"/>
    </location>
</feature>
<dbReference type="PANTHER" id="PTHR43527:SF2">
    <property type="entry name" value="4-DIPHOSPHOCYTIDYL-2-C-METHYL-D-ERYTHRITOL KINASE, CHLOROPLASTIC"/>
    <property type="match status" value="1"/>
</dbReference>
<dbReference type="GO" id="GO:0005524">
    <property type="term" value="F:ATP binding"/>
    <property type="evidence" value="ECO:0007669"/>
    <property type="project" value="UniProtKB-UniRule"/>
</dbReference>
<name>A0A2S0MR06_9RHOB</name>
<keyword evidence="8 10" id="KW-0414">Isoprene biosynthesis</keyword>
<dbReference type="SUPFAM" id="SSF54211">
    <property type="entry name" value="Ribosomal protein S5 domain 2-like"/>
    <property type="match status" value="1"/>
</dbReference>
<dbReference type="PANTHER" id="PTHR43527">
    <property type="entry name" value="4-DIPHOSPHOCYTIDYL-2-C-METHYL-D-ERYTHRITOL KINASE, CHLOROPLASTIC"/>
    <property type="match status" value="1"/>
</dbReference>
<dbReference type="Pfam" id="PF00288">
    <property type="entry name" value="GHMP_kinases_N"/>
    <property type="match status" value="1"/>
</dbReference>
<comment type="pathway">
    <text evidence="10">Isoprenoid biosynthesis; isopentenyl diphosphate biosynthesis via DXP pathway; isopentenyl diphosphate from 1-deoxy-D-xylulose 5-phosphate: step 3/6.</text>
</comment>
<dbReference type="Pfam" id="PF08544">
    <property type="entry name" value="GHMP_kinases_C"/>
    <property type="match status" value="1"/>
</dbReference>
<feature type="active site" evidence="10">
    <location>
        <position position="21"/>
    </location>
</feature>
<dbReference type="PIRSF" id="PIRSF010376">
    <property type="entry name" value="IspE"/>
    <property type="match status" value="1"/>
</dbReference>
<dbReference type="Gene3D" id="3.30.230.10">
    <property type="match status" value="1"/>
</dbReference>
<dbReference type="GO" id="GO:0019288">
    <property type="term" value="P:isopentenyl diphosphate biosynthetic process, methylerythritol 4-phosphate pathway"/>
    <property type="evidence" value="ECO:0007669"/>
    <property type="project" value="UniProtKB-UniRule"/>
</dbReference>